<evidence type="ECO:0000313" key="2">
    <source>
        <dbReference type="EMBL" id="OLR91741.1"/>
    </source>
</evidence>
<accession>A0A1Q9LI74</accession>
<reference evidence="2 3" key="1">
    <citation type="submission" date="2016-10" db="EMBL/GenBank/DDBJ databases">
        <title>The Draft Genome Sequence of Actinokineospora bangkokensis 44EHWT reveals the biosynthetic pathway of antifungal compounds Thailandins with unusual extender unit butylmalonyl-CoA.</title>
        <authorList>
            <person name="Greule A."/>
            <person name="Intra B."/>
            <person name="Flemming S."/>
            <person name="Rommel M.G."/>
            <person name="Panbangred W."/>
            <person name="Bechthold A."/>
        </authorList>
    </citation>
    <scope>NUCLEOTIDE SEQUENCE [LARGE SCALE GENOMIC DNA]</scope>
    <source>
        <strain evidence="2 3">44EHW</strain>
    </source>
</reference>
<organism evidence="2 3">
    <name type="scientific">Actinokineospora bangkokensis</name>
    <dbReference type="NCBI Taxonomy" id="1193682"/>
    <lineage>
        <taxon>Bacteria</taxon>
        <taxon>Bacillati</taxon>
        <taxon>Actinomycetota</taxon>
        <taxon>Actinomycetes</taxon>
        <taxon>Pseudonocardiales</taxon>
        <taxon>Pseudonocardiaceae</taxon>
        <taxon>Actinokineospora</taxon>
    </lineage>
</organism>
<dbReference type="EMBL" id="MKQR01000019">
    <property type="protein sequence ID" value="OLR91741.1"/>
    <property type="molecule type" value="Genomic_DNA"/>
</dbReference>
<dbReference type="InterPro" id="IPR014917">
    <property type="entry name" value="DUF1800"/>
</dbReference>
<evidence type="ECO:0000256" key="1">
    <source>
        <dbReference type="SAM" id="MobiDB-lite"/>
    </source>
</evidence>
<dbReference type="RefSeq" id="WP_075976458.1">
    <property type="nucleotide sequence ID" value="NZ_MKQR01000019.1"/>
</dbReference>
<dbReference type="OrthoDB" id="9772295at2"/>
<protein>
    <recommendedName>
        <fullName evidence="4">DUF1800 domain-containing protein</fullName>
    </recommendedName>
</protein>
<evidence type="ECO:0000313" key="3">
    <source>
        <dbReference type="Proteomes" id="UP000186040"/>
    </source>
</evidence>
<feature type="compositionally biased region" description="Pro residues" evidence="1">
    <location>
        <begin position="40"/>
        <end position="54"/>
    </location>
</feature>
<dbReference type="Proteomes" id="UP000186040">
    <property type="component" value="Unassembled WGS sequence"/>
</dbReference>
<proteinExistence type="predicted"/>
<dbReference type="Pfam" id="PF08811">
    <property type="entry name" value="DUF1800"/>
    <property type="match status" value="1"/>
</dbReference>
<sequence length="435" mass="46325">MTPLDDRAAVRRLLDRLALGPRPGDLDRAFGETLDRLLAPPAPVTPPRLDPLPRPAAAGKGDKGGTGGTGGKEAKRRANAARAEQERRVAVWWLDRLVADTTATERLTWFWHGHFATSEQKVRSPRLMLVQNQALRAHATGSFTDLATAMVTDPALLLWLDGNDNRAGAPNENLAREFLELFALGIGHYTETDVREAAKALTGWRATRDRDTATFDPDRHERAPVTLFGDRAPLDAPGFVARVLARPESARFVVGRLWFRLVSAAPPPADALDRVVAAYGPGRDTAAALRAITAEPAFRDPANTLVKQPVDWFTGLCRALGVAPAALPDKTLAKVRKGLTGMGQVPLRPPSVGGWPAAGAWLTTSAGAARLALAQAVVAGADLSAVGSDPVEGARTLLGVDAWSPRTTSALEQVRADPKHLVTVAACAPEYVVSG</sequence>
<dbReference type="STRING" id="1193682.BJP25_24740"/>
<evidence type="ECO:0008006" key="4">
    <source>
        <dbReference type="Google" id="ProtNLM"/>
    </source>
</evidence>
<keyword evidence="3" id="KW-1185">Reference proteome</keyword>
<feature type="region of interest" description="Disordered" evidence="1">
    <location>
        <begin position="37"/>
        <end position="81"/>
    </location>
</feature>
<comment type="caution">
    <text evidence="2">The sequence shown here is derived from an EMBL/GenBank/DDBJ whole genome shotgun (WGS) entry which is preliminary data.</text>
</comment>
<name>A0A1Q9LI74_9PSEU</name>
<dbReference type="AlphaFoldDB" id="A0A1Q9LI74"/>
<gene>
    <name evidence="2" type="ORF">BJP25_24740</name>
</gene>